<feature type="transmembrane region" description="Helical" evidence="1">
    <location>
        <begin position="94"/>
        <end position="118"/>
    </location>
</feature>
<evidence type="ECO:0000256" key="1">
    <source>
        <dbReference type="SAM" id="Phobius"/>
    </source>
</evidence>
<keyword evidence="1" id="KW-1133">Transmembrane helix</keyword>
<feature type="transmembrane region" description="Helical" evidence="1">
    <location>
        <begin position="63"/>
        <end position="82"/>
    </location>
</feature>
<dbReference type="RefSeq" id="WP_208671537.1">
    <property type="nucleotide sequence ID" value="NZ_CP024767.1"/>
</dbReference>
<dbReference type="Proteomes" id="UP000291121">
    <property type="component" value="Chromosome"/>
</dbReference>
<dbReference type="EMBL" id="CP024767">
    <property type="protein sequence ID" value="QAY84468.1"/>
    <property type="molecule type" value="Genomic_DNA"/>
</dbReference>
<name>A0A4P6G1P5_9PSED</name>
<keyword evidence="1" id="KW-0472">Membrane</keyword>
<evidence type="ECO:0000313" key="2">
    <source>
        <dbReference type="EMBL" id="QAY84468.1"/>
    </source>
</evidence>
<organism evidence="2 3">
    <name type="scientific">Pseudomonas arsenicoxydans</name>
    <dbReference type="NCBI Taxonomy" id="702115"/>
    <lineage>
        <taxon>Bacteria</taxon>
        <taxon>Pseudomonadati</taxon>
        <taxon>Pseudomonadota</taxon>
        <taxon>Gammaproteobacteria</taxon>
        <taxon>Pseudomonadales</taxon>
        <taxon>Pseudomonadaceae</taxon>
        <taxon>Pseudomonas</taxon>
    </lineage>
</organism>
<gene>
    <name evidence="2" type="ORF">CUN61_10905</name>
</gene>
<accession>A0A4P6G1P5</accession>
<reference evidence="2 3" key="1">
    <citation type="submission" date="2017-11" db="EMBL/GenBank/DDBJ databases">
        <title>Genome sequence of Pseudomonas arsenicoxydans ACM1.</title>
        <authorList>
            <person name="Nascimento F.X."/>
        </authorList>
    </citation>
    <scope>NUCLEOTIDE SEQUENCE [LARGE SCALE GENOMIC DNA]</scope>
    <source>
        <strain evidence="2 3">ACM1</strain>
    </source>
</reference>
<evidence type="ECO:0000313" key="3">
    <source>
        <dbReference type="Proteomes" id="UP000291121"/>
    </source>
</evidence>
<dbReference type="AlphaFoldDB" id="A0A4P6G1P5"/>
<feature type="transmembrane region" description="Helical" evidence="1">
    <location>
        <begin position="30"/>
        <end position="51"/>
    </location>
</feature>
<keyword evidence="3" id="KW-1185">Reference proteome</keyword>
<keyword evidence="1" id="KW-0812">Transmembrane</keyword>
<sequence>MVLMAILVFFAASAGSWFWIVRNRGSFNLLFANLTGALASLIIGIVVLIFLAPDDTRTREPAYFLYSFMAIIGAFVGTWRFVSGRFKPEEYPVARHVIAGFSSLVAASITLVLWALIFPAK</sequence>
<protein>
    <submittedName>
        <fullName evidence="2">Uncharacterized protein</fullName>
    </submittedName>
</protein>
<proteinExistence type="predicted"/>